<comment type="caution">
    <text evidence="2">The sequence shown here is derived from an EMBL/GenBank/DDBJ whole genome shotgun (WGS) entry which is preliminary data.</text>
</comment>
<sequence length="88" mass="9245">DDFTVVLTSVSGLSVWTDIIYGALLGVAAVLLLIAIGPILPSLGSVLARGLDVSALESLSPVMDEVSAKVMQALEKFSFPELSKRRVS</sequence>
<keyword evidence="1" id="KW-0472">Membrane</keyword>
<reference evidence="2 3" key="1">
    <citation type="submission" date="2023-11" db="EMBL/GenBank/DDBJ databases">
        <title>Halocaridina rubra genome assembly.</title>
        <authorList>
            <person name="Smith C."/>
        </authorList>
    </citation>
    <scope>NUCLEOTIDE SEQUENCE [LARGE SCALE GENOMIC DNA]</scope>
    <source>
        <strain evidence="2">EP-1</strain>
        <tissue evidence="2">Whole</tissue>
    </source>
</reference>
<protein>
    <submittedName>
        <fullName evidence="2">Uncharacterized protein</fullName>
    </submittedName>
</protein>
<evidence type="ECO:0000256" key="1">
    <source>
        <dbReference type="SAM" id="Phobius"/>
    </source>
</evidence>
<gene>
    <name evidence="2" type="ORF">SK128_002801</name>
</gene>
<keyword evidence="1" id="KW-0812">Transmembrane</keyword>
<evidence type="ECO:0000313" key="2">
    <source>
        <dbReference type="EMBL" id="KAK7080034.1"/>
    </source>
</evidence>
<evidence type="ECO:0000313" key="3">
    <source>
        <dbReference type="Proteomes" id="UP001381693"/>
    </source>
</evidence>
<feature type="non-terminal residue" evidence="2">
    <location>
        <position position="1"/>
    </location>
</feature>
<dbReference type="AlphaFoldDB" id="A0AAN9AA58"/>
<keyword evidence="3" id="KW-1185">Reference proteome</keyword>
<keyword evidence="1" id="KW-1133">Transmembrane helix</keyword>
<proteinExistence type="predicted"/>
<accession>A0AAN9AA58</accession>
<organism evidence="2 3">
    <name type="scientific">Halocaridina rubra</name>
    <name type="common">Hawaiian red shrimp</name>
    <dbReference type="NCBI Taxonomy" id="373956"/>
    <lineage>
        <taxon>Eukaryota</taxon>
        <taxon>Metazoa</taxon>
        <taxon>Ecdysozoa</taxon>
        <taxon>Arthropoda</taxon>
        <taxon>Crustacea</taxon>
        <taxon>Multicrustacea</taxon>
        <taxon>Malacostraca</taxon>
        <taxon>Eumalacostraca</taxon>
        <taxon>Eucarida</taxon>
        <taxon>Decapoda</taxon>
        <taxon>Pleocyemata</taxon>
        <taxon>Caridea</taxon>
        <taxon>Atyoidea</taxon>
        <taxon>Atyidae</taxon>
        <taxon>Halocaridina</taxon>
    </lineage>
</organism>
<feature type="transmembrane region" description="Helical" evidence="1">
    <location>
        <begin position="20"/>
        <end position="40"/>
    </location>
</feature>
<dbReference type="EMBL" id="JAXCGZ010006172">
    <property type="protein sequence ID" value="KAK7080034.1"/>
    <property type="molecule type" value="Genomic_DNA"/>
</dbReference>
<name>A0AAN9AA58_HALRR</name>
<dbReference type="Proteomes" id="UP001381693">
    <property type="component" value="Unassembled WGS sequence"/>
</dbReference>